<dbReference type="Gene3D" id="1.25.40.10">
    <property type="entry name" value="Tetratricopeptide repeat domain"/>
    <property type="match status" value="2"/>
</dbReference>
<dbReference type="AlphaFoldDB" id="A0A1S9PMD3"/>
<dbReference type="EMBL" id="MBTF01000001">
    <property type="protein sequence ID" value="OOQ62113.1"/>
    <property type="molecule type" value="Genomic_DNA"/>
</dbReference>
<reference evidence="2 3" key="1">
    <citation type="submission" date="2016-07" db="EMBL/GenBank/DDBJ databases">
        <title>Genomic analysis of zinc-resistant bacterium Mucilaginibacter pedocola TBZ30.</title>
        <authorList>
            <person name="Huang J."/>
            <person name="Tang J."/>
        </authorList>
    </citation>
    <scope>NUCLEOTIDE SEQUENCE [LARGE SCALE GENOMIC DNA]</scope>
    <source>
        <strain evidence="2 3">TBZ30</strain>
    </source>
</reference>
<evidence type="ECO:0000313" key="3">
    <source>
        <dbReference type="Proteomes" id="UP000189739"/>
    </source>
</evidence>
<dbReference type="InterPro" id="IPR011990">
    <property type="entry name" value="TPR-like_helical_dom_sf"/>
</dbReference>
<dbReference type="STRING" id="1792845.BC343_03425"/>
<dbReference type="Proteomes" id="UP000189739">
    <property type="component" value="Unassembled WGS sequence"/>
</dbReference>
<name>A0A1S9PMD3_9SPHI</name>
<keyword evidence="3" id="KW-1185">Reference proteome</keyword>
<accession>A0A1S9PMD3</accession>
<evidence type="ECO:0000313" key="2">
    <source>
        <dbReference type="EMBL" id="OOQ62113.1"/>
    </source>
</evidence>
<protein>
    <submittedName>
        <fullName evidence="2">Uncharacterized protein</fullName>
    </submittedName>
</protein>
<keyword evidence="1" id="KW-0732">Signal</keyword>
<feature type="signal peptide" evidence="1">
    <location>
        <begin position="1"/>
        <end position="20"/>
    </location>
</feature>
<proteinExistence type="predicted"/>
<organism evidence="2 3">
    <name type="scientific">Mucilaginibacter pedocola</name>
    <dbReference type="NCBI Taxonomy" id="1792845"/>
    <lineage>
        <taxon>Bacteria</taxon>
        <taxon>Pseudomonadati</taxon>
        <taxon>Bacteroidota</taxon>
        <taxon>Sphingobacteriia</taxon>
        <taxon>Sphingobacteriales</taxon>
        <taxon>Sphingobacteriaceae</taxon>
        <taxon>Mucilaginibacter</taxon>
    </lineage>
</organism>
<comment type="caution">
    <text evidence="2">The sequence shown here is derived from an EMBL/GenBank/DDBJ whole genome shotgun (WGS) entry which is preliminary data.</text>
</comment>
<gene>
    <name evidence="2" type="ORF">BC343_03425</name>
</gene>
<dbReference type="OrthoDB" id="739506at2"/>
<feature type="chain" id="PRO_5013250206" evidence="1">
    <location>
        <begin position="21"/>
        <end position="415"/>
    </location>
</feature>
<dbReference type="RefSeq" id="WP_078346309.1">
    <property type="nucleotide sequence ID" value="NZ_MBTF01000001.1"/>
</dbReference>
<evidence type="ECO:0000256" key="1">
    <source>
        <dbReference type="SAM" id="SignalP"/>
    </source>
</evidence>
<sequence>MKIKFLMAGLLALTSATTFAQKKELSTAKSEYEKYAAIRQGPLAVTGLANAKIAIDKAAADAKTSVLAETFVYKGFIYGGLAVTDTTQASAQAFATASEALTKAKELDTKGEFKKQIEEAGLTLAQYQMNAGVKAYQAGKYDVAYKAFSNYNAIIPGDTTGLLNAGISAYNSKNYPAAIETYNKLVATKYSGAEAAYDDLSGMYLMNKDTVGALKSIGEGLAKYPNNNGLRRKEIEIALQTGKSDEVLSKITAAIEKDSKNKTLYYYAGLVYSQTADALTAKMAKTKAAPAKATLKTQRDENLAKAKDMYKKGLEIDPNYFEANMNMGYVLLAPATEAYNSVRNLPANATQKQYNEALAKSDALFDAAKPYLVKAAELKPTSRTALENLKTYYIAKRDQPNVDKYTKLLASAKED</sequence>
<dbReference type="SUPFAM" id="SSF48452">
    <property type="entry name" value="TPR-like"/>
    <property type="match status" value="2"/>
</dbReference>